<gene>
    <name evidence="2" type="ORF">ENR23_00010</name>
</gene>
<evidence type="ECO:0000313" key="2">
    <source>
        <dbReference type="EMBL" id="HGZ41812.1"/>
    </source>
</evidence>
<feature type="compositionally biased region" description="Basic residues" evidence="1">
    <location>
        <begin position="389"/>
        <end position="400"/>
    </location>
</feature>
<dbReference type="AlphaFoldDB" id="A0A832MIH0"/>
<feature type="region of interest" description="Disordered" evidence="1">
    <location>
        <begin position="309"/>
        <end position="423"/>
    </location>
</feature>
<comment type="caution">
    <text evidence="2">The sequence shown here is derived from an EMBL/GenBank/DDBJ whole genome shotgun (WGS) entry which is preliminary data.</text>
</comment>
<sequence>MACVEQRLGVARRRLGGLVREAAQRRQRALGRPVAQVGERALERETGGLRRAGAGLEHGARLAGAPGVAQGARHAEPQVGAPARGRHAGERLRHARRGVALRRARREGVPRALRRRGAVRRLDRRVGGKVEQHVDGAARVARGARREQLLGEAPAQALAPLGAFGGGQRAQPDPGVAAAPLEAREVAREVGAVGARLRGAPQQLARGARVAGRGALEHADRPVLLHGARGPRLDRDLRHVAVPREAFEGEHQFAREQERVARRGALEAREAFGSRPVLPRDHAARELEDDARLVRRLGVEPLEQRARFGDAAPLAKRGRLAQAPDLRGIERRARAGRDRRGPRRGTDLERGLGGDGGRHGGGDEQRGERGGRGAGGARGGSAALGRDAVRRRAAPARRAARTGGPRRREGPAPHRRAPFSARR</sequence>
<feature type="compositionally biased region" description="Basic residues" evidence="1">
    <location>
        <begin position="413"/>
        <end position="423"/>
    </location>
</feature>
<name>A0A832MIH0_UNCEI</name>
<feature type="region of interest" description="Disordered" evidence="1">
    <location>
        <begin position="66"/>
        <end position="90"/>
    </location>
</feature>
<dbReference type="EMBL" id="DSQF01000001">
    <property type="protein sequence ID" value="HGZ41812.1"/>
    <property type="molecule type" value="Genomic_DNA"/>
</dbReference>
<accession>A0A832MIH0</accession>
<proteinExistence type="predicted"/>
<evidence type="ECO:0000256" key="1">
    <source>
        <dbReference type="SAM" id="MobiDB-lite"/>
    </source>
</evidence>
<protein>
    <submittedName>
        <fullName evidence="2">Uncharacterized protein</fullName>
    </submittedName>
</protein>
<reference evidence="2" key="1">
    <citation type="journal article" date="2020" name="mSystems">
        <title>Genome- and Community-Level Interaction Insights into Carbon Utilization and Element Cycling Functions of Hydrothermarchaeota in Hydrothermal Sediment.</title>
        <authorList>
            <person name="Zhou Z."/>
            <person name="Liu Y."/>
            <person name="Xu W."/>
            <person name="Pan J."/>
            <person name="Luo Z.H."/>
            <person name="Li M."/>
        </authorList>
    </citation>
    <scope>NUCLEOTIDE SEQUENCE [LARGE SCALE GENOMIC DNA]</scope>
    <source>
        <strain evidence="2">SpSt-381</strain>
    </source>
</reference>
<feature type="compositionally biased region" description="Basic and acidic residues" evidence="1">
    <location>
        <begin position="327"/>
        <end position="371"/>
    </location>
</feature>
<organism evidence="2">
    <name type="scientific">Eiseniibacteriota bacterium</name>
    <dbReference type="NCBI Taxonomy" id="2212470"/>
    <lineage>
        <taxon>Bacteria</taxon>
        <taxon>Candidatus Eiseniibacteriota</taxon>
    </lineage>
</organism>